<dbReference type="AlphaFoldDB" id="A0A2S1LC50"/>
<dbReference type="Gene3D" id="2.60.120.1130">
    <property type="match status" value="1"/>
</dbReference>
<evidence type="ECO:0000259" key="2">
    <source>
        <dbReference type="Pfam" id="PF12969"/>
    </source>
</evidence>
<protein>
    <submittedName>
        <fullName evidence="3">DUF3857 domain-containing protein</fullName>
    </submittedName>
</protein>
<evidence type="ECO:0000256" key="1">
    <source>
        <dbReference type="SAM" id="SignalP"/>
    </source>
</evidence>
<sequence length="634" mass="71718">MKFGLTYFLLLLFSTALFAQKKEYAVTLIADSLKDNANAVVRLYQIDINVASQRAMTIHKKRVVTVFNQKGMQAIDAVEGYDNRSSIKNMEAIVYDAQGSEIKKIRRKDFIDQSAVGGGTLFSDARVVYLQYTPIQYPFTICFESDFSTSTTANIPSWNPMSNYFESVEKSVLNVTCPAELGLRSKAFNFEKYNVKEIEVSPRKIQYEVQNCNALSPEGLCSVYKTMPKLIMGLDSFNLEGVDGSASNWKEYGAWFSENILKGTNNLSDEAKAKILAVVGTETDPIKKAKIVYKYMQNKTRYISVQVGIGGFKPMLANDVDRLGYGDCKALSNYTRSLLEVVGVPSYYTELYGDDDLKSIDGSFTSLQGNHAILCVPNGKENIFLECTSQDVPFGYQANFTDDRDVIVIKPEGGEILHTKAYHDQDNSQKSKGIFEISPEGNFKGSLMRVSEGTQYHYKCQIEKLSTRDRELHYKNSLSNISNLKVIESKFINDKDQIQIIENMVFNGDNYGNLSGNKMIFALNAFNQYSSDVKKMRNRKSPFEVQRGFIDVDEIEVKLPVGFTVEFLPSNVALKSKFGTYTIEFTKKDNSTIVYKRLFLKNKGTYSNQEYDEFRLFNEQVSKNDNAKIVIAKM</sequence>
<dbReference type="Pfam" id="PF12969">
    <property type="entry name" value="DUF3857"/>
    <property type="match status" value="1"/>
</dbReference>
<reference evidence="3 4" key="1">
    <citation type="submission" date="2017-04" db="EMBL/GenBank/DDBJ databases">
        <title>Compelte genome sequence of WV33.</title>
        <authorList>
            <person name="Lee P.C."/>
        </authorList>
    </citation>
    <scope>NUCLEOTIDE SEQUENCE [LARGE SCALE GENOMIC DNA]</scope>
    <source>
        <strain evidence="3 4">WV33</strain>
    </source>
</reference>
<organism evidence="3 4">
    <name type="scientific">Flavobacterium faecale</name>
    <dbReference type="NCBI Taxonomy" id="1355330"/>
    <lineage>
        <taxon>Bacteria</taxon>
        <taxon>Pseudomonadati</taxon>
        <taxon>Bacteroidota</taxon>
        <taxon>Flavobacteriia</taxon>
        <taxon>Flavobacteriales</taxon>
        <taxon>Flavobacteriaceae</taxon>
        <taxon>Flavobacterium</taxon>
    </lineage>
</organism>
<feature type="chain" id="PRO_5015560511" evidence="1">
    <location>
        <begin position="20"/>
        <end position="634"/>
    </location>
</feature>
<dbReference type="Gene3D" id="2.60.40.3140">
    <property type="match status" value="1"/>
</dbReference>
<evidence type="ECO:0000313" key="4">
    <source>
        <dbReference type="Proteomes" id="UP000244527"/>
    </source>
</evidence>
<keyword evidence="4" id="KW-1185">Reference proteome</keyword>
<keyword evidence="1" id="KW-0732">Signal</keyword>
<proteinExistence type="predicted"/>
<dbReference type="InterPro" id="IPR024618">
    <property type="entry name" value="DUF3857"/>
</dbReference>
<accession>A0A2S1LC50</accession>
<dbReference type="RefSeq" id="WP_108740241.1">
    <property type="nucleotide sequence ID" value="NZ_CP020918.1"/>
</dbReference>
<dbReference type="Gene3D" id="3.10.620.30">
    <property type="match status" value="1"/>
</dbReference>
<name>A0A2S1LC50_9FLAO</name>
<feature type="domain" description="DUF3857" evidence="2">
    <location>
        <begin position="56"/>
        <end position="192"/>
    </location>
</feature>
<dbReference type="KEGG" id="ffa:FFWV33_06945"/>
<feature type="signal peptide" evidence="1">
    <location>
        <begin position="1"/>
        <end position="19"/>
    </location>
</feature>
<evidence type="ECO:0000313" key="3">
    <source>
        <dbReference type="EMBL" id="AWG21291.1"/>
    </source>
</evidence>
<gene>
    <name evidence="3" type="ORF">FFWV33_06945</name>
</gene>
<dbReference type="Proteomes" id="UP000244527">
    <property type="component" value="Chromosome"/>
</dbReference>
<dbReference type="EMBL" id="CP020918">
    <property type="protein sequence ID" value="AWG21291.1"/>
    <property type="molecule type" value="Genomic_DNA"/>
</dbReference>
<dbReference type="OrthoDB" id="8595007at2"/>